<accession>A0A1A9B7B2</accession>
<feature type="compositionally biased region" description="Low complexity" evidence="1">
    <location>
        <begin position="69"/>
        <end position="78"/>
    </location>
</feature>
<evidence type="ECO:0000313" key="3">
    <source>
        <dbReference type="Proteomes" id="UP000199558"/>
    </source>
</evidence>
<dbReference type="EMBL" id="FLRH01000003">
    <property type="protein sequence ID" value="SBT64879.1"/>
    <property type="molecule type" value="Genomic_DNA"/>
</dbReference>
<feature type="compositionally biased region" description="Pro residues" evidence="1">
    <location>
        <begin position="275"/>
        <end position="339"/>
    </location>
</feature>
<proteinExistence type="predicted"/>
<sequence>MSQPQPGAGRPADGTEERVVAEPPSPVPKQVDAEGSAEAAGQLADPAPDRSAPERDAPGSEPPTDGDSDPNAATAPPADTAPPDPNATPELPDPDDTARPGPQDTGRPDPDDAAPPGAADAAEAPAVSDDPVAAPRGTDADDTPPAPAGRARGSAAVPGRAAPTPSAPDPTRVEDAPAPTRAEDAPDRTKVEHGPNPTRVETAPRWSGSAAVPPPPARRRAWGESAEPTPVPPVESPEHATPVDPWAGVDTTGWDLHSVELPALPPTLPYTAPWPAHPAPPHPAAAHPGPPPHPTAARPVSPPAHTPPYPGPPAARPVSPPAHTPPPAPVAPPRPPKQTRPPKQRRGRTPPPVAPPPGWQAPKGYVPVPVRRRRRWPWLLLLSVACCCGVPLWWAQPLSSQYPASASLPDQLDSMRLRQDQGSQAAAEDLKSRVRQADWLAEDTFAGIYTTNDGKRVTLFGSTGFRFTPESDAEAELKRLAGDYDLQPSVTVDTGVRGRHERCAVGRADGDAVVVCTSVDHGSLTTGVFTRLSVDDSGRLLDELRQRVVVPKQS</sequence>
<reference evidence="3" key="1">
    <citation type="submission" date="2016-06" db="EMBL/GenBank/DDBJ databases">
        <authorList>
            <person name="Varghese N."/>
            <person name="Submissions Spin"/>
        </authorList>
    </citation>
    <scope>NUCLEOTIDE SEQUENCE [LARGE SCALE GENOMIC DNA]</scope>
    <source>
        <strain evidence="3">DSM 45794</strain>
    </source>
</reference>
<gene>
    <name evidence="2" type="ORF">GA0070622_1867</name>
</gene>
<dbReference type="STRING" id="946078.GA0070622_1867"/>
<dbReference type="RefSeq" id="WP_091571882.1">
    <property type="nucleotide sequence ID" value="NZ_FLRH01000003.1"/>
</dbReference>
<feature type="compositionally biased region" description="Basic and acidic residues" evidence="1">
    <location>
        <begin position="47"/>
        <end position="58"/>
    </location>
</feature>
<feature type="region of interest" description="Disordered" evidence="1">
    <location>
        <begin position="1"/>
        <end position="365"/>
    </location>
</feature>
<protein>
    <submittedName>
        <fullName evidence="2">Uncharacterized protein</fullName>
    </submittedName>
</protein>
<feature type="compositionally biased region" description="Basic and acidic residues" evidence="1">
    <location>
        <begin position="171"/>
        <end position="193"/>
    </location>
</feature>
<name>A0A1A9B7B2_9ACTN</name>
<keyword evidence="3" id="KW-1185">Reference proteome</keyword>
<evidence type="ECO:0000313" key="2">
    <source>
        <dbReference type="EMBL" id="SBT64879.1"/>
    </source>
</evidence>
<dbReference type="Proteomes" id="UP000199558">
    <property type="component" value="Unassembled WGS sequence"/>
</dbReference>
<feature type="compositionally biased region" description="Pro residues" evidence="1">
    <location>
        <begin position="349"/>
        <end position="359"/>
    </location>
</feature>
<feature type="compositionally biased region" description="Low complexity" evidence="1">
    <location>
        <begin position="114"/>
        <end position="137"/>
    </location>
</feature>
<dbReference type="OrthoDB" id="3378381at2"/>
<dbReference type="AlphaFoldDB" id="A0A1A9B7B2"/>
<organism evidence="2 3">
    <name type="scientific">Micromonospora sediminicola</name>
    <dbReference type="NCBI Taxonomy" id="946078"/>
    <lineage>
        <taxon>Bacteria</taxon>
        <taxon>Bacillati</taxon>
        <taxon>Actinomycetota</taxon>
        <taxon>Actinomycetes</taxon>
        <taxon>Micromonosporales</taxon>
        <taxon>Micromonosporaceae</taxon>
        <taxon>Micromonospora</taxon>
    </lineage>
</organism>
<feature type="compositionally biased region" description="Low complexity" evidence="1">
    <location>
        <begin position="148"/>
        <end position="163"/>
    </location>
</feature>
<evidence type="ECO:0000256" key="1">
    <source>
        <dbReference type="SAM" id="MobiDB-lite"/>
    </source>
</evidence>